<accession>A0ABU6R9T9</accession>
<sequence length="126" mass="13956">MRERELAEILPPPLPLSCARRRKREGEREYEVLLLPSCDRRCMCAVVIENQSPPVAFKVVRIMVIPALMVIPASAVDSSWYPDTGASHHITLDPTNLLTSSEYTGSQQVQIGNGSVHKDGTVTRLS</sequence>
<protein>
    <submittedName>
        <fullName evidence="1">Uncharacterized protein</fullName>
    </submittedName>
</protein>
<keyword evidence="2" id="KW-1185">Reference proteome</keyword>
<comment type="caution">
    <text evidence="1">The sequence shown here is derived from an EMBL/GenBank/DDBJ whole genome shotgun (WGS) entry which is preliminary data.</text>
</comment>
<dbReference type="Proteomes" id="UP001341840">
    <property type="component" value="Unassembled WGS sequence"/>
</dbReference>
<dbReference type="EMBL" id="JASCZI010030285">
    <property type="protein sequence ID" value="MED6120629.1"/>
    <property type="molecule type" value="Genomic_DNA"/>
</dbReference>
<proteinExistence type="predicted"/>
<organism evidence="1 2">
    <name type="scientific">Stylosanthes scabra</name>
    <dbReference type="NCBI Taxonomy" id="79078"/>
    <lineage>
        <taxon>Eukaryota</taxon>
        <taxon>Viridiplantae</taxon>
        <taxon>Streptophyta</taxon>
        <taxon>Embryophyta</taxon>
        <taxon>Tracheophyta</taxon>
        <taxon>Spermatophyta</taxon>
        <taxon>Magnoliopsida</taxon>
        <taxon>eudicotyledons</taxon>
        <taxon>Gunneridae</taxon>
        <taxon>Pentapetalae</taxon>
        <taxon>rosids</taxon>
        <taxon>fabids</taxon>
        <taxon>Fabales</taxon>
        <taxon>Fabaceae</taxon>
        <taxon>Papilionoideae</taxon>
        <taxon>50 kb inversion clade</taxon>
        <taxon>dalbergioids sensu lato</taxon>
        <taxon>Dalbergieae</taxon>
        <taxon>Pterocarpus clade</taxon>
        <taxon>Stylosanthes</taxon>
    </lineage>
</organism>
<evidence type="ECO:0000313" key="1">
    <source>
        <dbReference type="EMBL" id="MED6120629.1"/>
    </source>
</evidence>
<evidence type="ECO:0000313" key="2">
    <source>
        <dbReference type="Proteomes" id="UP001341840"/>
    </source>
</evidence>
<gene>
    <name evidence="1" type="ORF">PIB30_022600</name>
</gene>
<reference evidence="1 2" key="1">
    <citation type="journal article" date="2023" name="Plants (Basel)">
        <title>Bridging the Gap: Combining Genomics and Transcriptomics Approaches to Understand Stylosanthes scabra, an Orphan Legume from the Brazilian Caatinga.</title>
        <authorList>
            <person name="Ferreira-Neto J.R.C."/>
            <person name="da Silva M.D."/>
            <person name="Binneck E."/>
            <person name="de Melo N.F."/>
            <person name="da Silva R.H."/>
            <person name="de Melo A.L.T.M."/>
            <person name="Pandolfi V."/>
            <person name="Bustamante F.O."/>
            <person name="Brasileiro-Vidal A.C."/>
            <person name="Benko-Iseppon A.M."/>
        </authorList>
    </citation>
    <scope>NUCLEOTIDE SEQUENCE [LARGE SCALE GENOMIC DNA]</scope>
    <source>
        <tissue evidence="1">Leaves</tissue>
    </source>
</reference>
<name>A0ABU6R9T9_9FABA</name>